<evidence type="ECO:0000313" key="8">
    <source>
        <dbReference type="Proteomes" id="UP001061958"/>
    </source>
</evidence>
<evidence type="ECO:0000313" key="7">
    <source>
        <dbReference type="EMBL" id="GJQ14142.1"/>
    </source>
</evidence>
<reference evidence="7" key="1">
    <citation type="journal article" date="2022" name="Proc. Natl. Acad. Sci. U.S.A.">
        <title>Life cycle and functional genomics of the unicellular red alga Galdieria for elucidating algal and plant evolution and industrial use.</title>
        <authorList>
            <person name="Hirooka S."/>
            <person name="Itabashi T."/>
            <person name="Ichinose T.M."/>
            <person name="Onuma R."/>
            <person name="Fujiwara T."/>
            <person name="Yamashita S."/>
            <person name="Jong L.W."/>
            <person name="Tomita R."/>
            <person name="Iwane A.H."/>
            <person name="Miyagishima S.Y."/>
        </authorList>
    </citation>
    <scope>NUCLEOTIDE SEQUENCE</scope>
    <source>
        <strain evidence="7">NBRC 102759</strain>
    </source>
</reference>
<sequence>MEPTLEEYTCPVCYQDCQEGLGVAKAPFCGHIFCITCILTWAGIRASCPLCKTSFDFLFVGKKQGVASASNICWEEKSLQVLFDEFSSLLAPLSMEQEGAIQSSVALRAILEEDSRERWNTEDDWFSCELDQLEEAIDHELWEEEAMLWSKTSKSMQRQCGNRPFGASGYIKNERLRAKASSRSGRGEASSSSGTGIYSKWRTRKGTR</sequence>
<gene>
    <name evidence="7" type="ORF">GpartN1_g5933.t1</name>
</gene>
<feature type="region of interest" description="Disordered" evidence="5">
    <location>
        <begin position="177"/>
        <end position="208"/>
    </location>
</feature>
<dbReference type="InterPro" id="IPR017907">
    <property type="entry name" value="Znf_RING_CS"/>
</dbReference>
<comment type="caution">
    <text evidence="7">The sequence shown here is derived from an EMBL/GenBank/DDBJ whole genome shotgun (WGS) entry which is preliminary data.</text>
</comment>
<dbReference type="Pfam" id="PF13639">
    <property type="entry name" value="zf-RING_2"/>
    <property type="match status" value="1"/>
</dbReference>
<evidence type="ECO:0000256" key="1">
    <source>
        <dbReference type="ARBA" id="ARBA00022723"/>
    </source>
</evidence>
<reference evidence="7" key="2">
    <citation type="submission" date="2022-01" db="EMBL/GenBank/DDBJ databases">
        <authorList>
            <person name="Hirooka S."/>
            <person name="Miyagishima S.Y."/>
        </authorList>
    </citation>
    <scope>NUCLEOTIDE SEQUENCE</scope>
    <source>
        <strain evidence="7">NBRC 102759</strain>
    </source>
</reference>
<keyword evidence="8" id="KW-1185">Reference proteome</keyword>
<dbReference type="PROSITE" id="PS50089">
    <property type="entry name" value="ZF_RING_2"/>
    <property type="match status" value="1"/>
</dbReference>
<dbReference type="SUPFAM" id="SSF57850">
    <property type="entry name" value="RING/U-box"/>
    <property type="match status" value="1"/>
</dbReference>
<protein>
    <recommendedName>
        <fullName evidence="6">RING-type domain-containing protein</fullName>
    </recommendedName>
</protein>
<dbReference type="OrthoDB" id="1935339at2759"/>
<keyword evidence="3" id="KW-0862">Zinc</keyword>
<dbReference type="GO" id="GO:0008270">
    <property type="term" value="F:zinc ion binding"/>
    <property type="evidence" value="ECO:0007669"/>
    <property type="project" value="UniProtKB-KW"/>
</dbReference>
<dbReference type="Proteomes" id="UP001061958">
    <property type="component" value="Unassembled WGS sequence"/>
</dbReference>
<dbReference type="PROSITE" id="PS00518">
    <property type="entry name" value="ZF_RING_1"/>
    <property type="match status" value="1"/>
</dbReference>
<keyword evidence="1" id="KW-0479">Metal-binding</keyword>
<accession>A0A9C7Q2S9</accession>
<dbReference type="EMBL" id="BQMJ01000051">
    <property type="protein sequence ID" value="GJQ14142.1"/>
    <property type="molecule type" value="Genomic_DNA"/>
</dbReference>
<dbReference type="InterPro" id="IPR013083">
    <property type="entry name" value="Znf_RING/FYVE/PHD"/>
</dbReference>
<evidence type="ECO:0000256" key="4">
    <source>
        <dbReference type="PROSITE-ProRule" id="PRU00175"/>
    </source>
</evidence>
<organism evidence="7 8">
    <name type="scientific">Galdieria partita</name>
    <dbReference type="NCBI Taxonomy" id="83374"/>
    <lineage>
        <taxon>Eukaryota</taxon>
        <taxon>Rhodophyta</taxon>
        <taxon>Bangiophyceae</taxon>
        <taxon>Galdieriales</taxon>
        <taxon>Galdieriaceae</taxon>
        <taxon>Galdieria</taxon>
    </lineage>
</organism>
<proteinExistence type="predicted"/>
<evidence type="ECO:0000256" key="2">
    <source>
        <dbReference type="ARBA" id="ARBA00022771"/>
    </source>
</evidence>
<evidence type="ECO:0000259" key="6">
    <source>
        <dbReference type="PROSITE" id="PS50089"/>
    </source>
</evidence>
<dbReference type="SMART" id="SM00184">
    <property type="entry name" value="RING"/>
    <property type="match status" value="1"/>
</dbReference>
<name>A0A9C7Q2S9_9RHOD</name>
<evidence type="ECO:0000256" key="5">
    <source>
        <dbReference type="SAM" id="MobiDB-lite"/>
    </source>
</evidence>
<evidence type="ECO:0000256" key="3">
    <source>
        <dbReference type="ARBA" id="ARBA00022833"/>
    </source>
</evidence>
<dbReference type="Gene3D" id="3.30.40.10">
    <property type="entry name" value="Zinc/RING finger domain, C3HC4 (zinc finger)"/>
    <property type="match status" value="1"/>
</dbReference>
<feature type="compositionally biased region" description="Low complexity" evidence="5">
    <location>
        <begin position="179"/>
        <end position="194"/>
    </location>
</feature>
<keyword evidence="2 4" id="KW-0863">Zinc-finger</keyword>
<dbReference type="AlphaFoldDB" id="A0A9C7Q2S9"/>
<feature type="domain" description="RING-type" evidence="6">
    <location>
        <begin position="10"/>
        <end position="52"/>
    </location>
</feature>
<dbReference type="InterPro" id="IPR001841">
    <property type="entry name" value="Znf_RING"/>
</dbReference>